<comment type="caution">
    <text evidence="5">The sequence shown here is derived from an EMBL/GenBank/DDBJ whole genome shotgun (WGS) entry which is preliminary data.</text>
</comment>
<dbReference type="Pfam" id="PF05648">
    <property type="entry name" value="PEX11"/>
    <property type="match status" value="1"/>
</dbReference>
<dbReference type="OrthoDB" id="10005898at2759"/>
<dbReference type="PANTHER" id="PTHR12652:SF25">
    <property type="entry name" value="MICROBODY (PEROXISOME) PROLIFERATION PROTEIN PEROXIN 11C (EUROFUNG)"/>
    <property type="match status" value="1"/>
</dbReference>
<evidence type="ECO:0000313" key="5">
    <source>
        <dbReference type="EMBL" id="KAJ1966630.1"/>
    </source>
</evidence>
<comment type="subcellular location">
    <subcellularLocation>
        <location evidence="4">Peroxisome membrane</location>
    </subcellularLocation>
</comment>
<dbReference type="EMBL" id="JANBPY010000485">
    <property type="protein sequence ID" value="KAJ1966630.1"/>
    <property type="molecule type" value="Genomic_DNA"/>
</dbReference>
<dbReference type="GO" id="GO:0016559">
    <property type="term" value="P:peroxisome fission"/>
    <property type="evidence" value="ECO:0007669"/>
    <property type="project" value="InterPro"/>
</dbReference>
<dbReference type="GO" id="GO:0005778">
    <property type="term" value="C:peroxisomal membrane"/>
    <property type="evidence" value="ECO:0007669"/>
    <property type="project" value="UniProtKB-SubCell"/>
</dbReference>
<keyword evidence="3" id="KW-0576">Peroxisome</keyword>
<dbReference type="InterPro" id="IPR008733">
    <property type="entry name" value="PEX11"/>
</dbReference>
<dbReference type="Proteomes" id="UP001150925">
    <property type="component" value="Unassembled WGS sequence"/>
</dbReference>
<sequence length="265" mass="30186">MAGKIALGSWKTSAWGRKDIERILASLKTCPTPVLDRLVRYLASLSGTDKTLMLIQYASKLVEWYALRTKRLGLASATTKLATPIGDCRTVLRFSGLVFMLQYMQAIERSPLATPRLQWLARAENLCNVLYYPLEHGYWLGAHRILPGITSDKANTLSLWSCRAWAMYTVLHFVTLWEEYRQLGVRRRMILVDKNQADPTHFQAQLEQCERQRKQWGLALLTNTAYFPLAIHWSLRHSRFPDWAVGVCGTIAAMAQLAQGWSSLA</sequence>
<reference evidence="5" key="1">
    <citation type="submission" date="2022-07" db="EMBL/GenBank/DDBJ databases">
        <title>Phylogenomic reconstructions and comparative analyses of Kickxellomycotina fungi.</title>
        <authorList>
            <person name="Reynolds N.K."/>
            <person name="Stajich J.E."/>
            <person name="Barry K."/>
            <person name="Grigoriev I.V."/>
            <person name="Crous P."/>
            <person name="Smith M.E."/>
        </authorList>
    </citation>
    <scope>NUCLEOTIDE SEQUENCE</scope>
    <source>
        <strain evidence="5">RSA 1196</strain>
    </source>
</reference>
<keyword evidence="2" id="KW-0472">Membrane</keyword>
<keyword evidence="6" id="KW-1185">Reference proteome</keyword>
<evidence type="ECO:0000256" key="2">
    <source>
        <dbReference type="ARBA" id="ARBA00023136"/>
    </source>
</evidence>
<accession>A0A9W8AQ67</accession>
<evidence type="ECO:0000256" key="3">
    <source>
        <dbReference type="ARBA" id="ARBA00023140"/>
    </source>
</evidence>
<evidence type="ECO:0000256" key="1">
    <source>
        <dbReference type="ARBA" id="ARBA00022593"/>
    </source>
</evidence>
<proteinExistence type="predicted"/>
<keyword evidence="1" id="KW-0962">Peroxisome biogenesis</keyword>
<name>A0A9W8AQ67_9FUNG</name>
<dbReference type="PANTHER" id="PTHR12652">
    <property type="entry name" value="PEROXISOMAL BIOGENESIS FACTOR 11"/>
    <property type="match status" value="1"/>
</dbReference>
<organism evidence="5 6">
    <name type="scientific">Dispira parvispora</name>
    <dbReference type="NCBI Taxonomy" id="1520584"/>
    <lineage>
        <taxon>Eukaryota</taxon>
        <taxon>Fungi</taxon>
        <taxon>Fungi incertae sedis</taxon>
        <taxon>Zoopagomycota</taxon>
        <taxon>Kickxellomycotina</taxon>
        <taxon>Dimargaritomycetes</taxon>
        <taxon>Dimargaritales</taxon>
        <taxon>Dimargaritaceae</taxon>
        <taxon>Dispira</taxon>
    </lineage>
</organism>
<protein>
    <submittedName>
        <fullName evidence="5">Uncharacterized protein</fullName>
    </submittedName>
</protein>
<evidence type="ECO:0000313" key="6">
    <source>
        <dbReference type="Proteomes" id="UP001150925"/>
    </source>
</evidence>
<evidence type="ECO:0000256" key="4">
    <source>
        <dbReference type="ARBA" id="ARBA00046271"/>
    </source>
</evidence>
<gene>
    <name evidence="5" type="ORF">IWQ62_002346</name>
</gene>
<dbReference type="AlphaFoldDB" id="A0A9W8AQ67"/>